<feature type="region of interest" description="Disordered" evidence="1">
    <location>
        <begin position="52"/>
        <end position="95"/>
    </location>
</feature>
<dbReference type="Proteomes" id="UP000178912">
    <property type="component" value="Unassembled WGS sequence"/>
</dbReference>
<gene>
    <name evidence="2" type="ORF">RAG0_02165</name>
</gene>
<accession>A0A1E1K4T5</accession>
<protein>
    <submittedName>
        <fullName evidence="2">Uncharacterized protein</fullName>
    </submittedName>
</protein>
<feature type="compositionally biased region" description="Polar residues" evidence="1">
    <location>
        <begin position="57"/>
        <end position="71"/>
    </location>
</feature>
<dbReference type="EMBL" id="FJUX01000008">
    <property type="protein sequence ID" value="CZS91594.1"/>
    <property type="molecule type" value="Genomic_DNA"/>
</dbReference>
<organism evidence="2 3">
    <name type="scientific">Rhynchosporium agropyri</name>
    <dbReference type="NCBI Taxonomy" id="914238"/>
    <lineage>
        <taxon>Eukaryota</taxon>
        <taxon>Fungi</taxon>
        <taxon>Dikarya</taxon>
        <taxon>Ascomycota</taxon>
        <taxon>Pezizomycotina</taxon>
        <taxon>Leotiomycetes</taxon>
        <taxon>Helotiales</taxon>
        <taxon>Ploettnerulaceae</taxon>
        <taxon>Rhynchosporium</taxon>
    </lineage>
</organism>
<feature type="region of interest" description="Disordered" evidence="1">
    <location>
        <begin position="185"/>
        <end position="309"/>
    </location>
</feature>
<sequence length="453" mass="50580">MPTFSLVTRLRRSATKLEAHLPSEDFIDSGLSYDPYDSCSDTQDLQITLPTSRILRSASTSEQATRTTPQSSRKRSLRSAGSPEPVFVKGGSLVSPDDAKKRKLEEFHNVEDISSQDSNSDNRSCSIGARSLGLVTLDKSDCLHCMSLDQERNRRKVQDGVPKSFDSGYVSEIDLPTDCIRRFSETDRQHESSPFQSQYERRRSSLTRRLSSARAMERKRTSSSSPPLWKNTPMMSNLTIDEKHKPTKLPRRVRSRSPPRDRDSSEASAESRFNLDESYSSADDNRDPRVSLARKEQEDHAFEHETGIQTEQDICQSQYPSNDDASFSSPTINSALRGTQRSPVVATNTLKGRKLSMPRISRTPPHSTPINTVLALSYAPSSTLPADEGISHVLYAEKKASSYPTLPHCSESIKAHQYSTANMRTLLELEDFRLPSPAIPVELPLDSSIPKGT</sequence>
<reference evidence="3" key="1">
    <citation type="submission" date="2016-03" db="EMBL/GenBank/DDBJ databases">
        <authorList>
            <person name="Guldener U."/>
        </authorList>
    </citation>
    <scope>NUCLEOTIDE SEQUENCE [LARGE SCALE GENOMIC DNA]</scope>
    <source>
        <strain evidence="3">04CH-RAC-A.6.1</strain>
    </source>
</reference>
<proteinExistence type="predicted"/>
<evidence type="ECO:0000256" key="1">
    <source>
        <dbReference type="SAM" id="MobiDB-lite"/>
    </source>
</evidence>
<keyword evidence="3" id="KW-1185">Reference proteome</keyword>
<dbReference type="AlphaFoldDB" id="A0A1E1K4T5"/>
<feature type="compositionally biased region" description="Basic and acidic residues" evidence="1">
    <location>
        <begin position="283"/>
        <end position="306"/>
    </location>
</feature>
<name>A0A1E1K4T5_9HELO</name>
<evidence type="ECO:0000313" key="2">
    <source>
        <dbReference type="EMBL" id="CZS91594.1"/>
    </source>
</evidence>
<evidence type="ECO:0000313" key="3">
    <source>
        <dbReference type="Proteomes" id="UP000178912"/>
    </source>
</evidence>
<feature type="compositionally biased region" description="Basic residues" evidence="1">
    <location>
        <begin position="245"/>
        <end position="257"/>
    </location>
</feature>